<comment type="caution">
    <text evidence="1">The sequence shown here is derived from an EMBL/GenBank/DDBJ whole genome shotgun (WGS) entry which is preliminary data.</text>
</comment>
<evidence type="ECO:0000313" key="2">
    <source>
        <dbReference type="Proteomes" id="UP000886501"/>
    </source>
</evidence>
<dbReference type="Proteomes" id="UP000886501">
    <property type="component" value="Unassembled WGS sequence"/>
</dbReference>
<sequence>LMATRYAFVTLITSDSYLPGALTLAAALRDIHPTPAAEPEVDFQTICLVTPETVDVSSIKLLRGAFDLVIGVEIIDDENMKGLELLGRPDLGAALTKLHTFRLTQFTKVIYLDSDVLPIRPISHLFTLDHEFSAVPDVGWPDIFNSGVMVFSPGEDKFKEIMDLLKEKGSWDGADQGLLNEWRGTNWNRLSFTYNTTPTAAYTYAPAYERFGPGISAIHFIGTSKPWHSVLSRPPGALHSLNQQGDGGQVYNYDSLVDRWYSVYDRHYRSDTIPTTPFEIQQYDSVWNQDGDLGAGFSTIAVSRPGFNLEELRKIAVDGWSRLSSTSVNRSGEGEYLSMPLGGRIDLMRPRKPEPVWLEQPVPKILVATDASPEPLHIDLDTLSTPRASSPVRMTTLPTPSPSQIPPTPHRAPLSLPPSPFSPGPQQSQQQPKFGQFLPPFPPRRKRQTPVSPPVVAWDPAVEPPPKTQPVLSSALPDTYYPNVWDKAPSRLHDVTHHPFFKAPSPGEIPENLIREGYYLDVTGPTTGRENSPTPDRSKVASIFPWEEKPRAIPGRVFPSTDTPPPGDFLVQKAGSPVILFSELPGSLSGFGSHGSPPISIPISLAYKNAWDVEPNIQKYASKLARPEQTTPRNSLLFQNEEWRKHEKEKFSPWQAKEEETSMDGDDEDDSDDTGPPRHSRQRSRTGSGAATPQGNFFTYKGKYRGRGVQTEPPERRSKGVQVTPKMYPGESPAHTSSPRIMTLSRNTSRRSSYGELQMPSLQSRPVSTADSPPLLRSPRVLMSPRKYSPPQVNTPLFMSPKYSPVQTPRRRSGASSPMRERLLSPLTTSIRSVPALARSASNETALSSSVGPPSPDIASTPVKSTRVWDPARGVDIFKKGSEEVLSRFLRMGSFDEGS</sequence>
<feature type="non-terminal residue" evidence="1">
    <location>
        <position position="899"/>
    </location>
</feature>
<organism evidence="1 2">
    <name type="scientific">Thelephora ganbajun</name>
    <name type="common">Ganba fungus</name>
    <dbReference type="NCBI Taxonomy" id="370292"/>
    <lineage>
        <taxon>Eukaryota</taxon>
        <taxon>Fungi</taxon>
        <taxon>Dikarya</taxon>
        <taxon>Basidiomycota</taxon>
        <taxon>Agaricomycotina</taxon>
        <taxon>Agaricomycetes</taxon>
        <taxon>Thelephorales</taxon>
        <taxon>Thelephoraceae</taxon>
        <taxon>Thelephora</taxon>
    </lineage>
</organism>
<accession>A0ACB6ZFY5</accession>
<protein>
    <submittedName>
        <fullName evidence="1">Nucleotide-diphospho-sugar transferase</fullName>
    </submittedName>
</protein>
<reference evidence="1" key="2">
    <citation type="journal article" date="2020" name="Nat. Commun.">
        <title>Large-scale genome sequencing of mycorrhizal fungi provides insights into the early evolution of symbiotic traits.</title>
        <authorList>
            <person name="Miyauchi S."/>
            <person name="Kiss E."/>
            <person name="Kuo A."/>
            <person name="Drula E."/>
            <person name="Kohler A."/>
            <person name="Sanchez-Garcia M."/>
            <person name="Morin E."/>
            <person name="Andreopoulos B."/>
            <person name="Barry K.W."/>
            <person name="Bonito G."/>
            <person name="Buee M."/>
            <person name="Carver A."/>
            <person name="Chen C."/>
            <person name="Cichocki N."/>
            <person name="Clum A."/>
            <person name="Culley D."/>
            <person name="Crous P.W."/>
            <person name="Fauchery L."/>
            <person name="Girlanda M."/>
            <person name="Hayes R.D."/>
            <person name="Keri Z."/>
            <person name="LaButti K."/>
            <person name="Lipzen A."/>
            <person name="Lombard V."/>
            <person name="Magnuson J."/>
            <person name="Maillard F."/>
            <person name="Murat C."/>
            <person name="Nolan M."/>
            <person name="Ohm R.A."/>
            <person name="Pangilinan J."/>
            <person name="Pereira M.F."/>
            <person name="Perotto S."/>
            <person name="Peter M."/>
            <person name="Pfister S."/>
            <person name="Riley R."/>
            <person name="Sitrit Y."/>
            <person name="Stielow J.B."/>
            <person name="Szollosi G."/>
            <person name="Zifcakova L."/>
            <person name="Stursova M."/>
            <person name="Spatafora J.W."/>
            <person name="Tedersoo L."/>
            <person name="Vaario L.M."/>
            <person name="Yamada A."/>
            <person name="Yan M."/>
            <person name="Wang P."/>
            <person name="Xu J."/>
            <person name="Bruns T."/>
            <person name="Baldrian P."/>
            <person name="Vilgalys R."/>
            <person name="Dunand C."/>
            <person name="Henrissat B."/>
            <person name="Grigoriev I.V."/>
            <person name="Hibbett D."/>
            <person name="Nagy L.G."/>
            <person name="Martin F.M."/>
        </authorList>
    </citation>
    <scope>NUCLEOTIDE SEQUENCE</scope>
    <source>
        <strain evidence="1">P2</strain>
    </source>
</reference>
<keyword evidence="1" id="KW-0808">Transferase</keyword>
<name>A0ACB6ZFY5_THEGA</name>
<reference evidence="1" key="1">
    <citation type="submission" date="2019-10" db="EMBL/GenBank/DDBJ databases">
        <authorList>
            <consortium name="DOE Joint Genome Institute"/>
            <person name="Kuo A."/>
            <person name="Miyauchi S."/>
            <person name="Kiss E."/>
            <person name="Drula E."/>
            <person name="Kohler A."/>
            <person name="Sanchez-Garcia M."/>
            <person name="Andreopoulos B."/>
            <person name="Barry K.W."/>
            <person name="Bonito G."/>
            <person name="Buee M."/>
            <person name="Carver A."/>
            <person name="Chen C."/>
            <person name="Cichocki N."/>
            <person name="Clum A."/>
            <person name="Culley D."/>
            <person name="Crous P.W."/>
            <person name="Fauchery L."/>
            <person name="Girlanda M."/>
            <person name="Hayes R."/>
            <person name="Keri Z."/>
            <person name="Labutti K."/>
            <person name="Lipzen A."/>
            <person name="Lombard V."/>
            <person name="Magnuson J."/>
            <person name="Maillard F."/>
            <person name="Morin E."/>
            <person name="Murat C."/>
            <person name="Nolan M."/>
            <person name="Ohm R."/>
            <person name="Pangilinan J."/>
            <person name="Pereira M."/>
            <person name="Perotto S."/>
            <person name="Peter M."/>
            <person name="Riley R."/>
            <person name="Sitrit Y."/>
            <person name="Stielow B."/>
            <person name="Szollosi G."/>
            <person name="Zifcakova L."/>
            <person name="Stursova M."/>
            <person name="Spatafora J.W."/>
            <person name="Tedersoo L."/>
            <person name="Vaario L.-M."/>
            <person name="Yamada A."/>
            <person name="Yan M."/>
            <person name="Wang P."/>
            <person name="Xu J."/>
            <person name="Bruns T."/>
            <person name="Baldrian P."/>
            <person name="Vilgalys R."/>
            <person name="Henrissat B."/>
            <person name="Grigoriev I.V."/>
            <person name="Hibbett D."/>
            <person name="Nagy L.G."/>
            <person name="Martin F.M."/>
        </authorList>
    </citation>
    <scope>NUCLEOTIDE SEQUENCE</scope>
    <source>
        <strain evidence="1">P2</strain>
    </source>
</reference>
<proteinExistence type="predicted"/>
<gene>
    <name evidence="1" type="ORF">BDM02DRAFT_3082689</name>
</gene>
<keyword evidence="2" id="KW-1185">Reference proteome</keyword>
<dbReference type="EMBL" id="MU118012">
    <property type="protein sequence ID" value="KAF9648492.1"/>
    <property type="molecule type" value="Genomic_DNA"/>
</dbReference>
<feature type="non-terminal residue" evidence="1">
    <location>
        <position position="1"/>
    </location>
</feature>
<evidence type="ECO:0000313" key="1">
    <source>
        <dbReference type="EMBL" id="KAF9648492.1"/>
    </source>
</evidence>